<dbReference type="InterPro" id="IPR036526">
    <property type="entry name" value="C-N_Hydrolase_sf"/>
</dbReference>
<dbReference type="GO" id="GO:0016787">
    <property type="term" value="F:hydrolase activity"/>
    <property type="evidence" value="ECO:0007669"/>
    <property type="project" value="UniProtKB-KW"/>
</dbReference>
<evidence type="ECO:0000259" key="4">
    <source>
        <dbReference type="PROSITE" id="PS50263"/>
    </source>
</evidence>
<keyword evidence="3" id="KW-0539">Nucleus</keyword>
<name>A0A427YWZ3_9TREE</name>
<feature type="domain" description="CN hydrolase" evidence="4">
    <location>
        <begin position="7"/>
        <end position="287"/>
    </location>
</feature>
<dbReference type="CDD" id="cd07564">
    <property type="entry name" value="nitrilases_CHs"/>
    <property type="match status" value="1"/>
</dbReference>
<dbReference type="InterPro" id="IPR007219">
    <property type="entry name" value="XnlR_reg_dom"/>
</dbReference>
<keyword evidence="2" id="KW-0378">Hydrolase</keyword>
<dbReference type="GO" id="GO:0003677">
    <property type="term" value="F:DNA binding"/>
    <property type="evidence" value="ECO:0007669"/>
    <property type="project" value="InterPro"/>
</dbReference>
<gene>
    <name evidence="5" type="ORF">EHS25_000583</name>
</gene>
<dbReference type="PROSITE" id="PS50263">
    <property type="entry name" value="CN_HYDROLASE"/>
    <property type="match status" value="1"/>
</dbReference>
<evidence type="ECO:0000313" key="6">
    <source>
        <dbReference type="Proteomes" id="UP000279259"/>
    </source>
</evidence>
<dbReference type="Pfam" id="PF04082">
    <property type="entry name" value="Fungal_trans"/>
    <property type="match status" value="1"/>
</dbReference>
<dbReference type="Pfam" id="PF00795">
    <property type="entry name" value="CN_hydrolase"/>
    <property type="match status" value="1"/>
</dbReference>
<sequence>MSLITSTRVAAAQVEPVWGDLDATVAKTLGIIRDAAGKGVKVLALPELWIPGYPFWIWSLPALQWQPQWSGYLENSLSVDSPQMMLMRQCCAANKLWVHLGFSEREGSSLYMSTCWINDKGDVVGHRRKIMPTGTERVIFGNSSGDSVKNVIPSPYGRLGSLMCWEHTQPLLRYHTASQHEQIHVGSWPYLFPVLGEDMHWGMTRDGCLNLSQAFAAEAGTFVLVTTTPMSQAGALRMGITDEVIASSPFQVPGGGGSRIFGPDGRLLAGGDMDPGQEGLVICDVDLRDILKAKTLLDGVGHYSRPDIFSAELRSHLRFSAQSLESTMPSRGSIRRTAAPVRSRTNASVACDAHRPAASEVEALRSRVLALEEQLLDAWLPLAGTETSDAGDDPSSVQAQVEYDITGGSLTLDRSGALRFSDTTSTFFRTAPDLAPNPSPSLHPHPGREVRPVAQSYLPFPLEYFHHNLIVERAFIHLQWAEVIQEEPFRLGLQRSTRVRDNHFSPFLHLIVLAVGSRYLSAEEYSGMDLPNENFEDRGDAYVAAARKMMLDECADPMLTTIRGLLAISAYEVGRGRDREAIIYHGMAVSLAQDFRLHLHYRPELDPGKPADWERIEEDRLHCLWTCSMVDVFWCSYLGRESSLPRRHFEQPYPAALDPSSASPRLAHAYHARLSHIASRSIEVLYVTHCSAVQKLDHSERCAELYERWYVNLPDCLRLEGTDAPSGTAPHVITLNVFYHALNIINLRPFLGGLLSFPSAGQAADKCAASAMSIVRLLGVQDSQTPVPFGPLSNQHAAFIAGSILVMMACGMLRVTSTPAIEEVTALSALSGLVEYLRAFATVYRNASQSADALTGLMNEFTMPTDR</sequence>
<accession>A0A427YWZ3</accession>
<comment type="similarity">
    <text evidence="1">Belongs to the carbon-nitrogen hydrolase superfamily. Nitrilase family.</text>
</comment>
<organism evidence="5 6">
    <name type="scientific">Saitozyma podzolica</name>
    <dbReference type="NCBI Taxonomy" id="1890683"/>
    <lineage>
        <taxon>Eukaryota</taxon>
        <taxon>Fungi</taxon>
        <taxon>Dikarya</taxon>
        <taxon>Basidiomycota</taxon>
        <taxon>Agaricomycotina</taxon>
        <taxon>Tremellomycetes</taxon>
        <taxon>Tremellales</taxon>
        <taxon>Trimorphomycetaceae</taxon>
        <taxon>Saitozyma</taxon>
    </lineage>
</organism>
<evidence type="ECO:0000256" key="2">
    <source>
        <dbReference type="ARBA" id="ARBA00022801"/>
    </source>
</evidence>
<protein>
    <recommendedName>
        <fullName evidence="4">CN hydrolase domain-containing protein</fullName>
    </recommendedName>
</protein>
<dbReference type="SUPFAM" id="SSF56317">
    <property type="entry name" value="Carbon-nitrogen hydrolase"/>
    <property type="match status" value="1"/>
</dbReference>
<proteinExistence type="inferred from homology"/>
<evidence type="ECO:0000256" key="1">
    <source>
        <dbReference type="ARBA" id="ARBA00008129"/>
    </source>
</evidence>
<dbReference type="AlphaFoldDB" id="A0A427YWZ3"/>
<dbReference type="EMBL" id="RSCD01000001">
    <property type="protein sequence ID" value="RSH95491.1"/>
    <property type="molecule type" value="Genomic_DNA"/>
</dbReference>
<dbReference type="STRING" id="1890683.A0A427YWZ3"/>
<dbReference type="PANTHER" id="PTHR46044">
    <property type="entry name" value="NITRILASE"/>
    <property type="match status" value="1"/>
</dbReference>
<evidence type="ECO:0000256" key="3">
    <source>
        <dbReference type="ARBA" id="ARBA00023242"/>
    </source>
</evidence>
<dbReference type="OrthoDB" id="2154091at2759"/>
<comment type="caution">
    <text evidence="5">The sequence shown here is derived from an EMBL/GenBank/DDBJ whole genome shotgun (WGS) entry which is preliminary data.</text>
</comment>
<keyword evidence="6" id="KW-1185">Reference proteome</keyword>
<evidence type="ECO:0000313" key="5">
    <source>
        <dbReference type="EMBL" id="RSH95491.1"/>
    </source>
</evidence>
<dbReference type="GO" id="GO:0006351">
    <property type="term" value="P:DNA-templated transcription"/>
    <property type="evidence" value="ECO:0007669"/>
    <property type="project" value="InterPro"/>
</dbReference>
<dbReference type="Proteomes" id="UP000279259">
    <property type="component" value="Unassembled WGS sequence"/>
</dbReference>
<dbReference type="InterPro" id="IPR044149">
    <property type="entry name" value="Nitrilases_CHs"/>
</dbReference>
<dbReference type="Gene3D" id="3.60.110.10">
    <property type="entry name" value="Carbon-nitrogen hydrolase"/>
    <property type="match status" value="1"/>
</dbReference>
<dbReference type="GO" id="GO:0008270">
    <property type="term" value="F:zinc ion binding"/>
    <property type="evidence" value="ECO:0007669"/>
    <property type="project" value="InterPro"/>
</dbReference>
<dbReference type="SMART" id="SM00906">
    <property type="entry name" value="Fungal_trans"/>
    <property type="match status" value="1"/>
</dbReference>
<dbReference type="CDD" id="cd12148">
    <property type="entry name" value="fungal_TF_MHR"/>
    <property type="match status" value="1"/>
</dbReference>
<reference evidence="5 6" key="1">
    <citation type="submission" date="2018-11" db="EMBL/GenBank/DDBJ databases">
        <title>Genome sequence of Saitozyma podzolica DSM 27192.</title>
        <authorList>
            <person name="Aliyu H."/>
            <person name="Gorte O."/>
            <person name="Ochsenreither K."/>
        </authorList>
    </citation>
    <scope>NUCLEOTIDE SEQUENCE [LARGE SCALE GENOMIC DNA]</scope>
    <source>
        <strain evidence="5 6">DSM 27192</strain>
    </source>
</reference>
<dbReference type="InterPro" id="IPR003010">
    <property type="entry name" value="C-N_Hydrolase"/>
</dbReference>
<dbReference type="PANTHER" id="PTHR46044:SF14">
    <property type="entry name" value="ARYLACETONITRILASE"/>
    <property type="match status" value="1"/>
</dbReference>